<keyword evidence="2" id="KW-1185">Reference proteome</keyword>
<protein>
    <submittedName>
        <fullName evidence="1">Uncharacterized protein</fullName>
    </submittedName>
</protein>
<accession>A0ABS0L084</accession>
<organism evidence="1 2">
    <name type="scientific">Hymenobacter guriensis</name>
    <dbReference type="NCBI Taxonomy" id="2793065"/>
    <lineage>
        <taxon>Bacteria</taxon>
        <taxon>Pseudomonadati</taxon>
        <taxon>Bacteroidota</taxon>
        <taxon>Cytophagia</taxon>
        <taxon>Cytophagales</taxon>
        <taxon>Hymenobacteraceae</taxon>
        <taxon>Hymenobacter</taxon>
    </lineage>
</organism>
<reference evidence="1 2" key="1">
    <citation type="submission" date="2020-11" db="EMBL/GenBank/DDBJ databases">
        <title>Hymenobacter sp.</title>
        <authorList>
            <person name="Kim M.K."/>
        </authorList>
    </citation>
    <scope>NUCLEOTIDE SEQUENCE [LARGE SCALE GENOMIC DNA]</scope>
    <source>
        <strain evidence="1 2">BT594</strain>
    </source>
</reference>
<evidence type="ECO:0000313" key="1">
    <source>
        <dbReference type="EMBL" id="MBG8553524.1"/>
    </source>
</evidence>
<dbReference type="RefSeq" id="WP_196954552.1">
    <property type="nucleotide sequence ID" value="NZ_JADWYK010000004.1"/>
</dbReference>
<comment type="caution">
    <text evidence="1">The sequence shown here is derived from an EMBL/GenBank/DDBJ whole genome shotgun (WGS) entry which is preliminary data.</text>
</comment>
<evidence type="ECO:0000313" key="2">
    <source>
        <dbReference type="Proteomes" id="UP000601099"/>
    </source>
</evidence>
<sequence length="157" mass="17765">MMEHYSYLTMHEHLDAFLTAFLTKRARGVALSEESKKAAKRRLRAERLGINPMLGMDNLWASLDLRYCTQLPKGSGEQDRAFVRQRVARFNLQTCYVMSADEALHQLILSVEEAVTAVVGSSTASIISFIPGKVAYFEGHSVGDRWLCIREENAYPH</sequence>
<dbReference type="Proteomes" id="UP000601099">
    <property type="component" value="Unassembled WGS sequence"/>
</dbReference>
<gene>
    <name evidence="1" type="ORF">I5L79_08200</name>
</gene>
<name>A0ABS0L084_9BACT</name>
<proteinExistence type="predicted"/>
<dbReference type="EMBL" id="JADWYK010000004">
    <property type="protein sequence ID" value="MBG8553524.1"/>
    <property type="molecule type" value="Genomic_DNA"/>
</dbReference>